<dbReference type="PANTHER" id="PTHR43248:SF29">
    <property type="entry name" value="TRIPEPTIDYL AMINOPEPTIDASE"/>
    <property type="match status" value="1"/>
</dbReference>
<dbReference type="GO" id="GO:0016787">
    <property type="term" value="F:hydrolase activity"/>
    <property type="evidence" value="ECO:0007669"/>
    <property type="project" value="UniProtKB-KW"/>
</dbReference>
<comment type="similarity">
    <text evidence="1">Belongs to the peptidase S33 family.</text>
</comment>
<evidence type="ECO:0000256" key="3">
    <source>
        <dbReference type="ARBA" id="ARBA00022801"/>
    </source>
</evidence>
<reference evidence="7" key="1">
    <citation type="journal article" date="2019" name="Int. J. Syst. Evol. Microbiol.">
        <title>The Global Catalogue of Microorganisms (GCM) 10K type strain sequencing project: providing services to taxonomists for standard genome sequencing and annotation.</title>
        <authorList>
            <consortium name="The Broad Institute Genomics Platform"/>
            <consortium name="The Broad Institute Genome Sequencing Center for Infectious Disease"/>
            <person name="Wu L."/>
            <person name="Ma J."/>
        </authorList>
    </citation>
    <scope>NUCLEOTIDE SEQUENCE [LARGE SCALE GENOMIC DNA]</scope>
    <source>
        <strain evidence="7">CCUG 36956</strain>
    </source>
</reference>
<protein>
    <submittedName>
        <fullName evidence="6">Alpha/beta hydrolase</fullName>
    </submittedName>
</protein>
<comment type="caution">
    <text evidence="6">The sequence shown here is derived from an EMBL/GenBank/DDBJ whole genome shotgun (WGS) entry which is preliminary data.</text>
</comment>
<dbReference type="Gene3D" id="3.40.50.1820">
    <property type="entry name" value="alpha/beta hydrolase"/>
    <property type="match status" value="1"/>
</dbReference>
<dbReference type="SUPFAM" id="SSF53474">
    <property type="entry name" value="alpha/beta-Hydrolases"/>
    <property type="match status" value="1"/>
</dbReference>
<feature type="domain" description="AB hydrolase-1" evidence="5">
    <location>
        <begin position="103"/>
        <end position="481"/>
    </location>
</feature>
<name>A0ABW1JW54_9NOCA</name>
<gene>
    <name evidence="6" type="ORF">ACFP3H_20365</name>
</gene>
<dbReference type="RefSeq" id="WP_378608363.1">
    <property type="nucleotide sequence ID" value="NZ_JBHSQN010000013.1"/>
</dbReference>
<evidence type="ECO:0000313" key="6">
    <source>
        <dbReference type="EMBL" id="MFC6013415.1"/>
    </source>
</evidence>
<dbReference type="InterPro" id="IPR051601">
    <property type="entry name" value="Serine_prot/Carboxylest_S33"/>
</dbReference>
<feature type="chain" id="PRO_5047382657" evidence="4">
    <location>
        <begin position="21"/>
        <end position="510"/>
    </location>
</feature>
<keyword evidence="2 4" id="KW-0732">Signal</keyword>
<keyword evidence="3 6" id="KW-0378">Hydrolase</keyword>
<dbReference type="Pfam" id="PF00561">
    <property type="entry name" value="Abhydrolase_1"/>
    <property type="match status" value="1"/>
</dbReference>
<dbReference type="EMBL" id="JBHSQN010000013">
    <property type="protein sequence ID" value="MFC6013415.1"/>
    <property type="molecule type" value="Genomic_DNA"/>
</dbReference>
<evidence type="ECO:0000259" key="5">
    <source>
        <dbReference type="Pfam" id="PF00561"/>
    </source>
</evidence>
<dbReference type="Proteomes" id="UP001596223">
    <property type="component" value="Unassembled WGS sequence"/>
</dbReference>
<dbReference type="InterPro" id="IPR000073">
    <property type="entry name" value="AB_hydrolase_1"/>
</dbReference>
<evidence type="ECO:0000256" key="1">
    <source>
        <dbReference type="ARBA" id="ARBA00010088"/>
    </source>
</evidence>
<dbReference type="PROSITE" id="PS51257">
    <property type="entry name" value="PROKAR_LIPOPROTEIN"/>
    <property type="match status" value="1"/>
</dbReference>
<dbReference type="InterPro" id="IPR029058">
    <property type="entry name" value="AB_hydrolase_fold"/>
</dbReference>
<accession>A0ABW1JW54</accession>
<evidence type="ECO:0000256" key="4">
    <source>
        <dbReference type="SAM" id="SignalP"/>
    </source>
</evidence>
<proteinExistence type="inferred from homology"/>
<dbReference type="PANTHER" id="PTHR43248">
    <property type="entry name" value="2-SUCCINYL-6-HYDROXY-2,4-CYCLOHEXADIENE-1-CARBOXYLATE SYNTHASE"/>
    <property type="match status" value="1"/>
</dbReference>
<sequence length="510" mass="53775">MQRGRFVVLLGAICALIATGCGTGSDNAVPEPLPPAPPGLNAFYEQPVEWGSCADFGGPDDRLPPKAECARVTVPIDYARPDGPTARIALSRLPATGRKIGSLLMNPGGPGVSGLSMISVGTRTGVAEHFDRVGFDPRGVGSSQPAIVCLTAQEADAERAEPPLDNTPAGVAAAEADNRRYADRCAERSGLELLGHVGTREVVQDMDILRAVLGDAKLNFLGYSYGTRLGSAYAEKYPQNVRAMVLDGAVDSSQDPVQESLRQAAGFQGVFTAFATDCAKKPDCPLGTDPNQSVARFRALVDPLGRAPAATEDPRGLSYHDAITGVQQALYTDDFWPMLTQGLSELRGGTGDTLLQLADLYDGRGQDGTYANTQDAFNAIRCVDDPRITDPAVAARQDSEYRRAAPFLDDGKGSDAAPLELCASWPVPNTSEPHRVSAPGLPTVVVVSTTEDPATPYQAGVDLAEQLGADLITFRGNRHTAALVAGDRCLDRAVIDYLVELATPAPGLTC</sequence>
<keyword evidence="7" id="KW-1185">Reference proteome</keyword>
<feature type="signal peptide" evidence="4">
    <location>
        <begin position="1"/>
        <end position="20"/>
    </location>
</feature>
<evidence type="ECO:0000256" key="2">
    <source>
        <dbReference type="ARBA" id="ARBA00022729"/>
    </source>
</evidence>
<organism evidence="6 7">
    <name type="scientific">Nocardia lasii</name>
    <dbReference type="NCBI Taxonomy" id="1616107"/>
    <lineage>
        <taxon>Bacteria</taxon>
        <taxon>Bacillati</taxon>
        <taxon>Actinomycetota</taxon>
        <taxon>Actinomycetes</taxon>
        <taxon>Mycobacteriales</taxon>
        <taxon>Nocardiaceae</taxon>
        <taxon>Nocardia</taxon>
    </lineage>
</organism>
<evidence type="ECO:0000313" key="7">
    <source>
        <dbReference type="Proteomes" id="UP001596223"/>
    </source>
</evidence>